<evidence type="ECO:0000313" key="3">
    <source>
        <dbReference type="Proteomes" id="UP000059680"/>
    </source>
</evidence>
<keyword evidence="3" id="KW-1185">Reference proteome</keyword>
<dbReference type="AlphaFoldDB" id="A0A0N7KHC6"/>
<evidence type="ECO:0000313" key="2">
    <source>
        <dbReference type="EMBL" id="BAS84441.1"/>
    </source>
</evidence>
<name>A0A0N7KHC6_ORYSJ</name>
<feature type="region of interest" description="Disordered" evidence="1">
    <location>
        <begin position="1"/>
        <end position="27"/>
    </location>
</feature>
<protein>
    <submittedName>
        <fullName evidence="2">Os03g0379950 protein</fullName>
    </submittedName>
</protein>
<dbReference type="Proteomes" id="UP000059680">
    <property type="component" value="Chromosome 3"/>
</dbReference>
<sequence length="144" mass="15707">MPAAPPHVGRSNITLREATRGRRAPAVADVDPAVEVCRRCEDGDMREEKLHRGEEELAGSAEEKLVGMGVRSRRCGEIAGMCWEKFAGVGRCRRRGARRCGEEPPTWGGGAAGWGGEGRRGEEELPAWERRSSTATEDEGMDDT</sequence>
<reference evidence="2 3" key="2">
    <citation type="journal article" date="2013" name="Plant Cell Physiol.">
        <title>Rice Annotation Project Database (RAP-DB): an integrative and interactive database for rice genomics.</title>
        <authorList>
            <person name="Sakai H."/>
            <person name="Lee S.S."/>
            <person name="Tanaka T."/>
            <person name="Numa H."/>
            <person name="Kim J."/>
            <person name="Kawahara Y."/>
            <person name="Wakimoto H."/>
            <person name="Yang C.C."/>
            <person name="Iwamoto M."/>
            <person name="Abe T."/>
            <person name="Yamada Y."/>
            <person name="Muto A."/>
            <person name="Inokuchi H."/>
            <person name="Ikemura T."/>
            <person name="Matsumoto T."/>
            <person name="Sasaki T."/>
            <person name="Itoh T."/>
        </authorList>
    </citation>
    <scope>NUCLEOTIDE SEQUENCE [LARGE SCALE GENOMIC DNA]</scope>
    <source>
        <strain evidence="3">cv. Nipponbare</strain>
    </source>
</reference>
<gene>
    <name evidence="2" type="ordered locus">Os03g0379950</name>
    <name evidence="2" type="ORF">OSNPB_030379950</name>
</gene>
<feature type="region of interest" description="Disordered" evidence="1">
    <location>
        <begin position="95"/>
        <end position="144"/>
    </location>
</feature>
<reference evidence="2 3" key="3">
    <citation type="journal article" date="2013" name="Rice">
        <title>Improvement of the Oryza sativa Nipponbare reference genome using next generation sequence and optical map data.</title>
        <authorList>
            <person name="Kawahara Y."/>
            <person name="de la Bastide M."/>
            <person name="Hamilton J.P."/>
            <person name="Kanamori H."/>
            <person name="McCombie W.R."/>
            <person name="Ouyang S."/>
            <person name="Schwartz D.C."/>
            <person name="Tanaka T."/>
            <person name="Wu J."/>
            <person name="Zhou S."/>
            <person name="Childs K.L."/>
            <person name="Davidson R.M."/>
            <person name="Lin H."/>
            <person name="Quesada-Ocampo L."/>
            <person name="Vaillancourt B."/>
            <person name="Sakai H."/>
            <person name="Lee S.S."/>
            <person name="Kim J."/>
            <person name="Numa H."/>
            <person name="Itoh T."/>
            <person name="Buell C.R."/>
            <person name="Matsumoto T."/>
        </authorList>
    </citation>
    <scope>NUCLEOTIDE SEQUENCE [LARGE SCALE GENOMIC DNA]</scope>
    <source>
        <strain evidence="3">cv. Nipponbare</strain>
    </source>
</reference>
<accession>A0A0N7KHC6</accession>
<organism evidence="2 3">
    <name type="scientific">Oryza sativa subsp. japonica</name>
    <name type="common">Rice</name>
    <dbReference type="NCBI Taxonomy" id="39947"/>
    <lineage>
        <taxon>Eukaryota</taxon>
        <taxon>Viridiplantae</taxon>
        <taxon>Streptophyta</taxon>
        <taxon>Embryophyta</taxon>
        <taxon>Tracheophyta</taxon>
        <taxon>Spermatophyta</taxon>
        <taxon>Magnoliopsida</taxon>
        <taxon>Liliopsida</taxon>
        <taxon>Poales</taxon>
        <taxon>Poaceae</taxon>
        <taxon>BOP clade</taxon>
        <taxon>Oryzoideae</taxon>
        <taxon>Oryzeae</taxon>
        <taxon>Oryzinae</taxon>
        <taxon>Oryza</taxon>
        <taxon>Oryza sativa</taxon>
    </lineage>
</organism>
<proteinExistence type="predicted"/>
<feature type="compositionally biased region" description="Gly residues" evidence="1">
    <location>
        <begin position="107"/>
        <end position="116"/>
    </location>
</feature>
<dbReference type="EMBL" id="AP014959">
    <property type="protein sequence ID" value="BAS84441.1"/>
    <property type="molecule type" value="Genomic_DNA"/>
</dbReference>
<reference evidence="3" key="1">
    <citation type="journal article" date="2005" name="Nature">
        <title>The map-based sequence of the rice genome.</title>
        <authorList>
            <consortium name="International rice genome sequencing project (IRGSP)"/>
            <person name="Matsumoto T."/>
            <person name="Wu J."/>
            <person name="Kanamori H."/>
            <person name="Katayose Y."/>
            <person name="Fujisawa M."/>
            <person name="Namiki N."/>
            <person name="Mizuno H."/>
            <person name="Yamamoto K."/>
            <person name="Antonio B.A."/>
            <person name="Baba T."/>
            <person name="Sakata K."/>
            <person name="Nagamura Y."/>
            <person name="Aoki H."/>
            <person name="Arikawa K."/>
            <person name="Arita K."/>
            <person name="Bito T."/>
            <person name="Chiden Y."/>
            <person name="Fujitsuka N."/>
            <person name="Fukunaka R."/>
            <person name="Hamada M."/>
            <person name="Harada C."/>
            <person name="Hayashi A."/>
            <person name="Hijishita S."/>
            <person name="Honda M."/>
            <person name="Hosokawa S."/>
            <person name="Ichikawa Y."/>
            <person name="Idonuma A."/>
            <person name="Iijima M."/>
            <person name="Ikeda M."/>
            <person name="Ikeno M."/>
            <person name="Ito K."/>
            <person name="Ito S."/>
            <person name="Ito T."/>
            <person name="Ito Y."/>
            <person name="Ito Y."/>
            <person name="Iwabuchi A."/>
            <person name="Kamiya K."/>
            <person name="Karasawa W."/>
            <person name="Kurita K."/>
            <person name="Katagiri S."/>
            <person name="Kikuta A."/>
            <person name="Kobayashi H."/>
            <person name="Kobayashi N."/>
            <person name="Machita K."/>
            <person name="Maehara T."/>
            <person name="Masukawa M."/>
            <person name="Mizubayashi T."/>
            <person name="Mukai Y."/>
            <person name="Nagasaki H."/>
            <person name="Nagata Y."/>
            <person name="Naito S."/>
            <person name="Nakashima M."/>
            <person name="Nakama Y."/>
            <person name="Nakamichi Y."/>
            <person name="Nakamura M."/>
            <person name="Meguro A."/>
            <person name="Negishi M."/>
            <person name="Ohta I."/>
            <person name="Ohta T."/>
            <person name="Okamoto M."/>
            <person name="Ono N."/>
            <person name="Saji S."/>
            <person name="Sakaguchi M."/>
            <person name="Sakai K."/>
            <person name="Shibata M."/>
            <person name="Shimokawa T."/>
            <person name="Song J."/>
            <person name="Takazaki Y."/>
            <person name="Terasawa K."/>
            <person name="Tsugane M."/>
            <person name="Tsuji K."/>
            <person name="Ueda S."/>
            <person name="Waki K."/>
            <person name="Yamagata H."/>
            <person name="Yamamoto M."/>
            <person name="Yamamoto S."/>
            <person name="Yamane H."/>
            <person name="Yoshiki S."/>
            <person name="Yoshihara R."/>
            <person name="Yukawa K."/>
            <person name="Zhong H."/>
            <person name="Yano M."/>
            <person name="Yuan Q."/>
            <person name="Ouyang S."/>
            <person name="Liu J."/>
            <person name="Jones K.M."/>
            <person name="Gansberger K."/>
            <person name="Moffat K."/>
            <person name="Hill J."/>
            <person name="Bera J."/>
            <person name="Fadrosh D."/>
            <person name="Jin S."/>
            <person name="Johri S."/>
            <person name="Kim M."/>
            <person name="Overton L."/>
            <person name="Reardon M."/>
            <person name="Tsitrin T."/>
            <person name="Vuong H."/>
            <person name="Weaver B."/>
            <person name="Ciecko A."/>
            <person name="Tallon L."/>
            <person name="Jackson J."/>
            <person name="Pai G."/>
            <person name="Aken S.V."/>
            <person name="Utterback T."/>
            <person name="Reidmuller S."/>
            <person name="Feldblyum T."/>
            <person name="Hsiao J."/>
            <person name="Zismann V."/>
            <person name="Iobst S."/>
            <person name="de Vazeille A.R."/>
            <person name="Buell C.R."/>
            <person name="Ying K."/>
            <person name="Li Y."/>
            <person name="Lu T."/>
            <person name="Huang Y."/>
            <person name="Zhao Q."/>
            <person name="Feng Q."/>
            <person name="Zhang L."/>
            <person name="Zhu J."/>
            <person name="Weng Q."/>
            <person name="Mu J."/>
            <person name="Lu Y."/>
            <person name="Fan D."/>
            <person name="Liu Y."/>
            <person name="Guan J."/>
            <person name="Zhang Y."/>
            <person name="Yu S."/>
            <person name="Liu X."/>
            <person name="Zhang Y."/>
            <person name="Hong G."/>
            <person name="Han B."/>
            <person name="Choisne N."/>
            <person name="Demange N."/>
            <person name="Orjeda G."/>
            <person name="Samain S."/>
            <person name="Cattolico L."/>
            <person name="Pelletier E."/>
            <person name="Couloux A."/>
            <person name="Segurens B."/>
            <person name="Wincker P."/>
            <person name="D'Hont A."/>
            <person name="Scarpelli C."/>
            <person name="Weissenbach J."/>
            <person name="Salanoubat M."/>
            <person name="Quetier F."/>
            <person name="Yu Y."/>
            <person name="Kim H.R."/>
            <person name="Rambo T."/>
            <person name="Currie J."/>
            <person name="Collura K."/>
            <person name="Luo M."/>
            <person name="Yang T."/>
            <person name="Ammiraju J.S.S."/>
            <person name="Engler F."/>
            <person name="Soderlund C."/>
            <person name="Wing R.A."/>
            <person name="Palmer L.E."/>
            <person name="de la Bastide M."/>
            <person name="Spiegel L."/>
            <person name="Nascimento L."/>
            <person name="Zutavern T."/>
            <person name="O'Shaughnessy A."/>
            <person name="Dike S."/>
            <person name="Dedhia N."/>
            <person name="Preston R."/>
            <person name="Balija V."/>
            <person name="McCombie W.R."/>
            <person name="Chow T."/>
            <person name="Chen H."/>
            <person name="Chung M."/>
            <person name="Chen C."/>
            <person name="Shaw J."/>
            <person name="Wu H."/>
            <person name="Hsiao K."/>
            <person name="Chao Y."/>
            <person name="Chu M."/>
            <person name="Cheng C."/>
            <person name="Hour A."/>
            <person name="Lee P."/>
            <person name="Lin S."/>
            <person name="Lin Y."/>
            <person name="Liou J."/>
            <person name="Liu S."/>
            <person name="Hsing Y."/>
            <person name="Raghuvanshi S."/>
            <person name="Mohanty A."/>
            <person name="Bharti A.K."/>
            <person name="Gaur A."/>
            <person name="Gupta V."/>
            <person name="Kumar D."/>
            <person name="Ravi V."/>
            <person name="Vij S."/>
            <person name="Kapur A."/>
            <person name="Khurana P."/>
            <person name="Khurana P."/>
            <person name="Khurana J.P."/>
            <person name="Tyagi A.K."/>
            <person name="Gaikwad K."/>
            <person name="Singh A."/>
            <person name="Dalal V."/>
            <person name="Srivastava S."/>
            <person name="Dixit A."/>
            <person name="Pal A.K."/>
            <person name="Ghazi I.A."/>
            <person name="Yadav M."/>
            <person name="Pandit A."/>
            <person name="Bhargava A."/>
            <person name="Sureshbabu K."/>
            <person name="Batra K."/>
            <person name="Sharma T.R."/>
            <person name="Mohapatra T."/>
            <person name="Singh N.K."/>
            <person name="Messing J."/>
            <person name="Nelson A.B."/>
            <person name="Fuks G."/>
            <person name="Kavchok S."/>
            <person name="Keizer G."/>
            <person name="Linton E."/>
            <person name="Llaca V."/>
            <person name="Song R."/>
            <person name="Tanyolac B."/>
            <person name="Young S."/>
            <person name="Ho-Il K."/>
            <person name="Hahn J.H."/>
            <person name="Sangsakoo G."/>
            <person name="Vanavichit A."/>
            <person name="de Mattos Luiz.A.T."/>
            <person name="Zimmer P.D."/>
            <person name="Malone G."/>
            <person name="Dellagostin O."/>
            <person name="de Oliveira A.C."/>
            <person name="Bevan M."/>
            <person name="Bancroft I."/>
            <person name="Minx P."/>
            <person name="Cordum H."/>
            <person name="Wilson R."/>
            <person name="Cheng Z."/>
            <person name="Jin W."/>
            <person name="Jiang J."/>
            <person name="Leong S.A."/>
            <person name="Iwama H."/>
            <person name="Gojobori T."/>
            <person name="Itoh T."/>
            <person name="Niimura Y."/>
            <person name="Fujii Y."/>
            <person name="Habara T."/>
            <person name="Sakai H."/>
            <person name="Sato Y."/>
            <person name="Wilson G."/>
            <person name="Kumar K."/>
            <person name="McCouch S."/>
            <person name="Juretic N."/>
            <person name="Hoen D."/>
            <person name="Wright S."/>
            <person name="Bruskiewich R."/>
            <person name="Bureau T."/>
            <person name="Miyao A."/>
            <person name="Hirochika H."/>
            <person name="Nishikawa T."/>
            <person name="Kadowaki K."/>
            <person name="Sugiura M."/>
            <person name="Burr B."/>
            <person name="Sasaki T."/>
        </authorList>
    </citation>
    <scope>NUCLEOTIDE SEQUENCE [LARGE SCALE GENOMIC DNA]</scope>
    <source>
        <strain evidence="3">cv. Nipponbare</strain>
    </source>
</reference>
<feature type="compositionally biased region" description="Basic and acidic residues" evidence="1">
    <location>
        <begin position="117"/>
        <end position="132"/>
    </location>
</feature>
<dbReference type="InParanoid" id="A0A0N7KHC6"/>
<evidence type="ECO:0000256" key="1">
    <source>
        <dbReference type="SAM" id="MobiDB-lite"/>
    </source>
</evidence>
<dbReference type="PaxDb" id="39947-A0A0N7KHC6"/>